<dbReference type="Proteomes" id="UP001630127">
    <property type="component" value="Unassembled WGS sequence"/>
</dbReference>
<feature type="region of interest" description="Disordered" evidence="4">
    <location>
        <begin position="324"/>
        <end position="344"/>
    </location>
</feature>
<reference evidence="5 6" key="1">
    <citation type="submission" date="2024-11" db="EMBL/GenBank/DDBJ databases">
        <title>A near-complete genome assembly of Cinchona calisaya.</title>
        <authorList>
            <person name="Lian D.C."/>
            <person name="Zhao X.W."/>
            <person name="Wei L."/>
        </authorList>
    </citation>
    <scope>NUCLEOTIDE SEQUENCE [LARGE SCALE GENOMIC DNA]</scope>
    <source>
        <tissue evidence="5">Nenye</tissue>
    </source>
</reference>
<evidence type="ECO:0000313" key="6">
    <source>
        <dbReference type="Proteomes" id="UP001630127"/>
    </source>
</evidence>
<feature type="compositionally biased region" description="Polar residues" evidence="4">
    <location>
        <begin position="378"/>
        <end position="406"/>
    </location>
</feature>
<dbReference type="InterPro" id="IPR040356">
    <property type="entry name" value="SPEAR"/>
</dbReference>
<dbReference type="EMBL" id="JBJUIK010000012">
    <property type="protein sequence ID" value="KAL3508731.1"/>
    <property type="molecule type" value="Genomic_DNA"/>
</dbReference>
<dbReference type="PANTHER" id="PTHR33388:SF1">
    <property type="entry name" value="PROTEIN SPEAR2"/>
    <property type="match status" value="1"/>
</dbReference>
<keyword evidence="1" id="KW-0678">Repressor</keyword>
<gene>
    <name evidence="5" type="ORF">ACH5RR_028132</name>
</gene>
<comment type="caution">
    <text evidence="5">The sequence shown here is derived from an EMBL/GenBank/DDBJ whole genome shotgun (WGS) entry which is preliminary data.</text>
</comment>
<protein>
    <submittedName>
        <fullName evidence="5">Uncharacterized protein</fullName>
    </submittedName>
</protein>
<organism evidence="5 6">
    <name type="scientific">Cinchona calisaya</name>
    <dbReference type="NCBI Taxonomy" id="153742"/>
    <lineage>
        <taxon>Eukaryota</taxon>
        <taxon>Viridiplantae</taxon>
        <taxon>Streptophyta</taxon>
        <taxon>Embryophyta</taxon>
        <taxon>Tracheophyta</taxon>
        <taxon>Spermatophyta</taxon>
        <taxon>Magnoliopsida</taxon>
        <taxon>eudicotyledons</taxon>
        <taxon>Gunneridae</taxon>
        <taxon>Pentapetalae</taxon>
        <taxon>asterids</taxon>
        <taxon>lamiids</taxon>
        <taxon>Gentianales</taxon>
        <taxon>Rubiaceae</taxon>
        <taxon>Cinchonoideae</taxon>
        <taxon>Cinchoneae</taxon>
        <taxon>Cinchona</taxon>
    </lineage>
</organism>
<evidence type="ECO:0000256" key="2">
    <source>
        <dbReference type="ARBA" id="ARBA00023015"/>
    </source>
</evidence>
<feature type="region of interest" description="Disordered" evidence="4">
    <location>
        <begin position="356"/>
        <end position="412"/>
    </location>
</feature>
<evidence type="ECO:0000256" key="1">
    <source>
        <dbReference type="ARBA" id="ARBA00022491"/>
    </source>
</evidence>
<evidence type="ECO:0000313" key="5">
    <source>
        <dbReference type="EMBL" id="KAL3508731.1"/>
    </source>
</evidence>
<keyword evidence="6" id="KW-1185">Reference proteome</keyword>
<sequence length="450" mass="48629">MAQEEHHHAQKYSSNSSSCGGIGGKRGGSGCCNNGCVGGGGSRSQRKMKQKKVPQRGLGVAQLEKIRLEEQHKKGVVLQEAAAANVLSPNQIISPTNSSSSCLAVQCSTTFRPCISTSCSSVPLPPPSPSDLPSPNSVCRLPTTQLVPNVDVLNSNSVQLLKPWNVGGGEVGCWSGVPVPGHGTWPKVWNGEYSLDGENQRLDYRGFTYRSNMNLPFESSNPIPFLPLPSVLQRSQQFQQPSSSSMVNISSGMSSSPMLNFPMEPPSNQKFCGSNYTPLWPDEEKMIGMKRPYPFSMETPPAPAFHFKYHPCYDAPISRIDEPASCSNREGPSRCAMSEPTHTELRIREKGSLNGDFLKLAPPAAASPHSMSQHKHSLANSGLQCLSEFGSQPSQGSSEDTIQGQGSSKSMRPPFFSFFPSTKKQLTQAITPANNCNGEARENVDLSLKL</sequence>
<proteinExistence type="predicted"/>
<name>A0ABD2YMV4_9GENT</name>
<keyword evidence="2" id="KW-0805">Transcription regulation</keyword>
<keyword evidence="3" id="KW-0804">Transcription</keyword>
<dbReference type="PANTHER" id="PTHR33388">
    <property type="entry name" value="OS01G0212500 PROTEIN"/>
    <property type="match status" value="1"/>
</dbReference>
<feature type="compositionally biased region" description="Low complexity" evidence="4">
    <location>
        <begin position="361"/>
        <end position="371"/>
    </location>
</feature>
<dbReference type="AlphaFoldDB" id="A0ABD2YMV4"/>
<accession>A0ABD2YMV4</accession>
<evidence type="ECO:0000256" key="4">
    <source>
        <dbReference type="SAM" id="MobiDB-lite"/>
    </source>
</evidence>
<evidence type="ECO:0000256" key="3">
    <source>
        <dbReference type="ARBA" id="ARBA00023163"/>
    </source>
</evidence>